<accession>A0A9P5P8R3</accession>
<feature type="compositionally biased region" description="Polar residues" evidence="1">
    <location>
        <begin position="109"/>
        <end position="130"/>
    </location>
</feature>
<comment type="caution">
    <text evidence="2">The sequence shown here is derived from an EMBL/GenBank/DDBJ whole genome shotgun (WGS) entry which is preliminary data.</text>
</comment>
<dbReference type="OrthoDB" id="2507488at2759"/>
<protein>
    <submittedName>
        <fullName evidence="2">Uncharacterized protein</fullName>
    </submittedName>
</protein>
<feature type="compositionally biased region" description="Basic residues" evidence="1">
    <location>
        <begin position="34"/>
        <end position="47"/>
    </location>
</feature>
<evidence type="ECO:0000313" key="2">
    <source>
        <dbReference type="EMBL" id="KAF9058612.1"/>
    </source>
</evidence>
<dbReference type="Proteomes" id="UP000772434">
    <property type="component" value="Unassembled WGS sequence"/>
</dbReference>
<organism evidence="2 3">
    <name type="scientific">Rhodocollybia butyracea</name>
    <dbReference type="NCBI Taxonomy" id="206335"/>
    <lineage>
        <taxon>Eukaryota</taxon>
        <taxon>Fungi</taxon>
        <taxon>Dikarya</taxon>
        <taxon>Basidiomycota</taxon>
        <taxon>Agaricomycotina</taxon>
        <taxon>Agaricomycetes</taxon>
        <taxon>Agaricomycetidae</taxon>
        <taxon>Agaricales</taxon>
        <taxon>Marasmiineae</taxon>
        <taxon>Omphalotaceae</taxon>
        <taxon>Rhodocollybia</taxon>
    </lineage>
</organism>
<feature type="compositionally biased region" description="Polar residues" evidence="1">
    <location>
        <begin position="11"/>
        <end position="26"/>
    </location>
</feature>
<dbReference type="EMBL" id="JADNRY010000362">
    <property type="protein sequence ID" value="KAF9058612.1"/>
    <property type="molecule type" value="Genomic_DNA"/>
</dbReference>
<reference evidence="2" key="1">
    <citation type="submission" date="2020-11" db="EMBL/GenBank/DDBJ databases">
        <authorList>
            <consortium name="DOE Joint Genome Institute"/>
            <person name="Ahrendt S."/>
            <person name="Riley R."/>
            <person name="Andreopoulos W."/>
            <person name="Labutti K."/>
            <person name="Pangilinan J."/>
            <person name="Ruiz-Duenas F.J."/>
            <person name="Barrasa J.M."/>
            <person name="Sanchez-Garcia M."/>
            <person name="Camarero S."/>
            <person name="Miyauchi S."/>
            <person name="Serrano A."/>
            <person name="Linde D."/>
            <person name="Babiker R."/>
            <person name="Drula E."/>
            <person name="Ayuso-Fernandez I."/>
            <person name="Pacheco R."/>
            <person name="Padilla G."/>
            <person name="Ferreira P."/>
            <person name="Barriuso J."/>
            <person name="Kellner H."/>
            <person name="Castanera R."/>
            <person name="Alfaro M."/>
            <person name="Ramirez L."/>
            <person name="Pisabarro A.G."/>
            <person name="Kuo A."/>
            <person name="Tritt A."/>
            <person name="Lipzen A."/>
            <person name="He G."/>
            <person name="Yan M."/>
            <person name="Ng V."/>
            <person name="Cullen D."/>
            <person name="Martin F."/>
            <person name="Rosso M.-N."/>
            <person name="Henrissat B."/>
            <person name="Hibbett D."/>
            <person name="Martinez A.T."/>
            <person name="Grigoriev I.V."/>
        </authorList>
    </citation>
    <scope>NUCLEOTIDE SEQUENCE</scope>
    <source>
        <strain evidence="2">AH 40177</strain>
    </source>
</reference>
<gene>
    <name evidence="2" type="ORF">BDP27DRAFT_562521</name>
</gene>
<keyword evidence="3" id="KW-1185">Reference proteome</keyword>
<evidence type="ECO:0000256" key="1">
    <source>
        <dbReference type="SAM" id="MobiDB-lite"/>
    </source>
</evidence>
<dbReference type="AlphaFoldDB" id="A0A9P5P8R3"/>
<proteinExistence type="predicted"/>
<evidence type="ECO:0000313" key="3">
    <source>
        <dbReference type="Proteomes" id="UP000772434"/>
    </source>
</evidence>
<sequence length="184" mass="21039">MANNDDDPYASLSQPRTRNTFETQASEVPEVRVRSSKRGKLSYRPSHRQQLAVLRRRFQDGLMRQPSRARQIRQTRQTSKTDAEASRRKQDRKDHPEADGSSDPAANTKPPSNGDDNSLPPSSESVNANTVPLPHLFRPQTRARVPQPNQKKITKPQKKTSQTPQIHIIWGIMSLRKFRIPIPY</sequence>
<name>A0A9P5P8R3_9AGAR</name>
<feature type="compositionally biased region" description="Basic and acidic residues" evidence="1">
    <location>
        <begin position="79"/>
        <end position="98"/>
    </location>
</feature>
<feature type="region of interest" description="Disordered" evidence="1">
    <location>
        <begin position="1"/>
        <end position="164"/>
    </location>
</feature>